<proteinExistence type="predicted"/>
<dbReference type="AlphaFoldDB" id="A0A5J4W3E7"/>
<name>A0A5J4W3E7_9EUKA</name>
<comment type="caution">
    <text evidence="1">The sequence shown here is derived from an EMBL/GenBank/DDBJ whole genome shotgun (WGS) entry which is preliminary data.</text>
</comment>
<evidence type="ECO:0000313" key="1">
    <source>
        <dbReference type="EMBL" id="KAA6389358.1"/>
    </source>
</evidence>
<accession>A0A5J4W3E7</accession>
<reference evidence="1 2" key="1">
    <citation type="submission" date="2019-03" db="EMBL/GenBank/DDBJ databases">
        <title>Single cell metagenomics reveals metabolic interactions within the superorganism composed of flagellate Streblomastix strix and complex community of Bacteroidetes bacteria on its surface.</title>
        <authorList>
            <person name="Treitli S.C."/>
            <person name="Kolisko M."/>
            <person name="Husnik F."/>
            <person name="Keeling P."/>
            <person name="Hampl V."/>
        </authorList>
    </citation>
    <scope>NUCLEOTIDE SEQUENCE [LARGE SCALE GENOMIC DNA]</scope>
    <source>
        <strain evidence="1">ST1C</strain>
    </source>
</reference>
<gene>
    <name evidence="1" type="ORF">EZS28_015111</name>
</gene>
<dbReference type="EMBL" id="SNRW01003613">
    <property type="protein sequence ID" value="KAA6389358.1"/>
    <property type="molecule type" value="Genomic_DNA"/>
</dbReference>
<evidence type="ECO:0000313" key="2">
    <source>
        <dbReference type="Proteomes" id="UP000324800"/>
    </source>
</evidence>
<dbReference type="Proteomes" id="UP000324800">
    <property type="component" value="Unassembled WGS sequence"/>
</dbReference>
<sequence>MAVPNEYNITGKLMGLGPNVLLEVLSQMKLVFDTQQFLGVNKKTFALKEHQRFGKIIESLNYSFDIMNPEYKEVTSEENFDGKVIIRKNFQGETSNCISQDLENGIWVIEAEFKNLHLERQYSIPTLGIVDASYNFPKSSDPSVSPQIQHNARFRSDGFVVCKGRNQYGNQRFDDNKLIKLELDCGKGTLTLFIDGVQQPIIISGIKEKVHFFDSYCTVHSLKRLTTPSGEHTSQEITLDWNYVQPVSYLPGWGYPMGREVIIRRRRR</sequence>
<protein>
    <recommendedName>
        <fullName evidence="3">SPRY domain-containing protein</fullName>
    </recommendedName>
</protein>
<organism evidence="1 2">
    <name type="scientific">Streblomastix strix</name>
    <dbReference type="NCBI Taxonomy" id="222440"/>
    <lineage>
        <taxon>Eukaryota</taxon>
        <taxon>Metamonada</taxon>
        <taxon>Preaxostyla</taxon>
        <taxon>Oxymonadida</taxon>
        <taxon>Streblomastigidae</taxon>
        <taxon>Streblomastix</taxon>
    </lineage>
</organism>
<evidence type="ECO:0008006" key="3">
    <source>
        <dbReference type="Google" id="ProtNLM"/>
    </source>
</evidence>